<accession>A0ABR2HD18</accession>
<keyword evidence="3" id="KW-0804">Transcription</keyword>
<feature type="domain" description="HTH myb-type" evidence="7">
    <location>
        <begin position="179"/>
        <end position="234"/>
    </location>
</feature>
<dbReference type="Gene3D" id="1.10.10.60">
    <property type="entry name" value="Homeodomain-like"/>
    <property type="match status" value="2"/>
</dbReference>
<feature type="region of interest" description="Disordered" evidence="5">
    <location>
        <begin position="358"/>
        <end position="379"/>
    </location>
</feature>
<dbReference type="CDD" id="cd00167">
    <property type="entry name" value="SANT"/>
    <property type="match status" value="2"/>
</dbReference>
<evidence type="ECO:0000259" key="7">
    <source>
        <dbReference type="PROSITE" id="PS51294"/>
    </source>
</evidence>
<feature type="compositionally biased region" description="Basic and acidic residues" evidence="5">
    <location>
        <begin position="452"/>
        <end position="473"/>
    </location>
</feature>
<dbReference type="PROSITE" id="PS50090">
    <property type="entry name" value="MYB_LIKE"/>
    <property type="match status" value="2"/>
</dbReference>
<dbReference type="PROSITE" id="PS51294">
    <property type="entry name" value="HTH_MYB"/>
    <property type="match status" value="2"/>
</dbReference>
<dbReference type="SUPFAM" id="SSF46689">
    <property type="entry name" value="Homeodomain-like"/>
    <property type="match status" value="2"/>
</dbReference>
<evidence type="ECO:0000313" key="9">
    <source>
        <dbReference type="Proteomes" id="UP001470230"/>
    </source>
</evidence>
<feature type="compositionally biased region" description="Polar residues" evidence="5">
    <location>
        <begin position="89"/>
        <end position="102"/>
    </location>
</feature>
<evidence type="ECO:0000256" key="3">
    <source>
        <dbReference type="ARBA" id="ARBA00023163"/>
    </source>
</evidence>
<keyword evidence="1" id="KW-0805">Transcription regulation</keyword>
<name>A0ABR2HD18_9EUKA</name>
<feature type="compositionally biased region" description="Low complexity" evidence="5">
    <location>
        <begin position="78"/>
        <end position="88"/>
    </location>
</feature>
<organism evidence="8 9">
    <name type="scientific">Tritrichomonas musculus</name>
    <dbReference type="NCBI Taxonomy" id="1915356"/>
    <lineage>
        <taxon>Eukaryota</taxon>
        <taxon>Metamonada</taxon>
        <taxon>Parabasalia</taxon>
        <taxon>Tritrichomonadida</taxon>
        <taxon>Tritrichomonadidae</taxon>
        <taxon>Tritrichomonas</taxon>
    </lineage>
</organism>
<dbReference type="InterPro" id="IPR051575">
    <property type="entry name" value="Myb-like_DNA-bd"/>
</dbReference>
<evidence type="ECO:0000256" key="1">
    <source>
        <dbReference type="ARBA" id="ARBA00023015"/>
    </source>
</evidence>
<keyword evidence="4" id="KW-0539">Nucleus</keyword>
<sequence>MTTHLGESTILEIGINYLDELCVIGYEIKIPLIQSMSAYLSGQNTYEQSKQTFLSIIGRTEPLDRLKEIVDMAEEPSSEPGSSSSPPSTFIQNNAPHYSSSDTDADNSNKDDPPYVPPGGESSSNGTRKKTRSWSPQEDTKLLAGIYKYGVDNWTTISSFIGNGRTRAQCCQRWTRGLNPRVSKNLWSYEEDLRLVQLVFLYGDKSWTKIASMMGNRSDVQCRYHYRQVMRDMPPLLKNPFNFPHSSNLDKTIPHEYEEIKSAIEGILPSRYSMPQFSNNDIDPSQQFFKAQNMPTPILNFVSFAQNSQNQVNFQQPVSHFSSNVSNKMLMRPVLSLPSFDNEASIFDINSAPAISETPNVTSPNIYPNLNGSPTPTPGSSMQLILNGGFDAKVSNTPIIRPKSNGISSTLRSKIELSDQPALQAKKSSPIPALSSFCSLSESGFDNGENSQARRRDSAPSNNQEKKLKFPSPKELELEVGCAKSFSGPNHLDNFLNDFR</sequence>
<dbReference type="InterPro" id="IPR001005">
    <property type="entry name" value="SANT/Myb"/>
</dbReference>
<gene>
    <name evidence="8" type="ORF">M9Y10_021082</name>
</gene>
<dbReference type="PANTHER" id="PTHR46621:SF1">
    <property type="entry name" value="SNRNA-ACTIVATING PROTEIN COMPLEX SUBUNIT 4"/>
    <property type="match status" value="1"/>
</dbReference>
<dbReference type="Proteomes" id="UP001470230">
    <property type="component" value="Unassembled WGS sequence"/>
</dbReference>
<evidence type="ECO:0000256" key="5">
    <source>
        <dbReference type="SAM" id="MobiDB-lite"/>
    </source>
</evidence>
<protein>
    <recommendedName>
        <fullName evidence="10">Myb-like DNA-binding domain containing protein</fullName>
    </recommendedName>
</protein>
<dbReference type="EMBL" id="JAPFFF010000031">
    <property type="protein sequence ID" value="KAK8844909.1"/>
    <property type="molecule type" value="Genomic_DNA"/>
</dbReference>
<evidence type="ECO:0008006" key="10">
    <source>
        <dbReference type="Google" id="ProtNLM"/>
    </source>
</evidence>
<feature type="domain" description="Myb-like" evidence="6">
    <location>
        <begin position="179"/>
        <end position="230"/>
    </location>
</feature>
<dbReference type="SMART" id="SM00717">
    <property type="entry name" value="SANT"/>
    <property type="match status" value="2"/>
</dbReference>
<feature type="domain" description="Myb-like" evidence="6">
    <location>
        <begin position="126"/>
        <end position="178"/>
    </location>
</feature>
<comment type="caution">
    <text evidence="8">The sequence shown here is derived from an EMBL/GenBank/DDBJ whole genome shotgun (WGS) entry which is preliminary data.</text>
</comment>
<feature type="region of interest" description="Disordered" evidence="5">
    <location>
        <begin position="73"/>
        <end position="136"/>
    </location>
</feature>
<dbReference type="InterPro" id="IPR017930">
    <property type="entry name" value="Myb_dom"/>
</dbReference>
<evidence type="ECO:0000256" key="4">
    <source>
        <dbReference type="ARBA" id="ARBA00023242"/>
    </source>
</evidence>
<evidence type="ECO:0000313" key="8">
    <source>
        <dbReference type="EMBL" id="KAK8844909.1"/>
    </source>
</evidence>
<reference evidence="8 9" key="1">
    <citation type="submission" date="2024-04" db="EMBL/GenBank/DDBJ databases">
        <title>Tritrichomonas musculus Genome.</title>
        <authorList>
            <person name="Alves-Ferreira E."/>
            <person name="Grigg M."/>
            <person name="Lorenzi H."/>
            <person name="Galac M."/>
        </authorList>
    </citation>
    <scope>NUCLEOTIDE SEQUENCE [LARGE SCALE GENOMIC DNA]</scope>
    <source>
        <strain evidence="8 9">EAF2021</strain>
    </source>
</reference>
<evidence type="ECO:0000256" key="2">
    <source>
        <dbReference type="ARBA" id="ARBA00023125"/>
    </source>
</evidence>
<dbReference type="PANTHER" id="PTHR46621">
    <property type="entry name" value="SNRNA-ACTIVATING PROTEIN COMPLEX SUBUNIT 4"/>
    <property type="match status" value="1"/>
</dbReference>
<keyword evidence="2" id="KW-0238">DNA-binding</keyword>
<dbReference type="Pfam" id="PF00249">
    <property type="entry name" value="Myb_DNA-binding"/>
    <property type="match status" value="2"/>
</dbReference>
<proteinExistence type="predicted"/>
<evidence type="ECO:0000259" key="6">
    <source>
        <dbReference type="PROSITE" id="PS50090"/>
    </source>
</evidence>
<dbReference type="InterPro" id="IPR009057">
    <property type="entry name" value="Homeodomain-like_sf"/>
</dbReference>
<keyword evidence="9" id="KW-1185">Reference proteome</keyword>
<feature type="domain" description="HTH myb-type" evidence="7">
    <location>
        <begin position="126"/>
        <end position="176"/>
    </location>
</feature>
<feature type="region of interest" description="Disordered" evidence="5">
    <location>
        <begin position="445"/>
        <end position="473"/>
    </location>
</feature>